<keyword evidence="14" id="KW-1185">Reference proteome</keyword>
<organism evidence="13 14">
    <name type="scientific">Paracidobacterium acidisoli</name>
    <dbReference type="NCBI Taxonomy" id="2303751"/>
    <lineage>
        <taxon>Bacteria</taxon>
        <taxon>Pseudomonadati</taxon>
        <taxon>Acidobacteriota</taxon>
        <taxon>Terriglobia</taxon>
        <taxon>Terriglobales</taxon>
        <taxon>Acidobacteriaceae</taxon>
        <taxon>Paracidobacterium</taxon>
    </lineage>
</organism>
<dbReference type="SMART" id="SM00116">
    <property type="entry name" value="CBS"/>
    <property type="match status" value="2"/>
</dbReference>
<keyword evidence="2" id="KW-1003">Cell membrane</keyword>
<dbReference type="Pfam" id="PF03471">
    <property type="entry name" value="CorC_HlyC"/>
    <property type="match status" value="1"/>
</dbReference>
<evidence type="ECO:0000259" key="11">
    <source>
        <dbReference type="PROSITE" id="PS51371"/>
    </source>
</evidence>
<dbReference type="PANTHER" id="PTHR43099:SF5">
    <property type="entry name" value="HLYC_CORC FAMILY TRANSPORTER"/>
    <property type="match status" value="1"/>
</dbReference>
<evidence type="ECO:0000256" key="3">
    <source>
        <dbReference type="ARBA" id="ARBA00022692"/>
    </source>
</evidence>
<dbReference type="InterPro" id="IPR005170">
    <property type="entry name" value="Transptr-assoc_dom"/>
</dbReference>
<dbReference type="InterPro" id="IPR002550">
    <property type="entry name" value="CNNM"/>
</dbReference>
<sequence length="454" mass="50776">MSEFLLFHGVAIVVLILANGFFVAAEFALVSVRETRIEQLIAQRHPGARAVRRLQENLGDFLPAVQLGVTLCSLALGWIGEPVVAEIFEPWLRVLPHSRVYAHLAAVVVAFAFITYFHVLLGELVPKSLALRRAEQMAVGISGPMDAFIRLTRPIVRLMNRSAELVLRIFRAPMAYENAVHSPEELKLMATAARRMGILPEFQEALIHRAVEINHVVVREIMTPRRRIFSLPIDMLVEEASARIVEELHSRIPVYDPARGPEYIIGVVYSKDVSRLMHFRASAKTRFASAPFSDIRLNQVMREILVVPETKPVPDLLHEFQQRRRHLAIVVDEFGSTVGLVTVEDAIEQLIGEVEDEFDIAARTVLTTAGGGMVLDGSVNLRDLETQMRWHLPRESGVETLAGFLLTCLGRIPEGGESIEYDGRRLTVLEMSGHRISKVRIENLATQSVTEKAG</sequence>
<dbReference type="PROSITE" id="PS51371">
    <property type="entry name" value="CBS"/>
    <property type="match status" value="2"/>
</dbReference>
<dbReference type="Pfam" id="PF00571">
    <property type="entry name" value="CBS"/>
    <property type="match status" value="2"/>
</dbReference>
<feature type="domain" description="CBS" evidence="11">
    <location>
        <begin position="222"/>
        <end position="285"/>
    </location>
</feature>
<dbReference type="OrthoDB" id="9798188at2"/>
<keyword evidence="7 9" id="KW-0472">Membrane</keyword>
<gene>
    <name evidence="13" type="ORF">D0Y96_06065</name>
</gene>
<dbReference type="GO" id="GO:0050660">
    <property type="term" value="F:flavin adenine dinucleotide binding"/>
    <property type="evidence" value="ECO:0007669"/>
    <property type="project" value="InterPro"/>
</dbReference>
<accession>A0A372ISE2</accession>
<dbReference type="SUPFAM" id="SSF54631">
    <property type="entry name" value="CBS-domain pair"/>
    <property type="match status" value="1"/>
</dbReference>
<dbReference type="InterPro" id="IPR046342">
    <property type="entry name" value="CBS_dom_sf"/>
</dbReference>
<dbReference type="InterPro" id="IPR044751">
    <property type="entry name" value="Ion_transp-like_CBS"/>
</dbReference>
<dbReference type="Pfam" id="PF01595">
    <property type="entry name" value="CNNM"/>
    <property type="match status" value="1"/>
</dbReference>
<evidence type="ECO:0000256" key="7">
    <source>
        <dbReference type="ARBA" id="ARBA00023136"/>
    </source>
</evidence>
<dbReference type="InterPro" id="IPR016169">
    <property type="entry name" value="FAD-bd_PCMH_sub2"/>
</dbReference>
<feature type="domain" description="CNNM transmembrane" evidence="12">
    <location>
        <begin position="1"/>
        <end position="203"/>
    </location>
</feature>
<evidence type="ECO:0000256" key="4">
    <source>
        <dbReference type="ARBA" id="ARBA00022737"/>
    </source>
</evidence>
<dbReference type="AlphaFoldDB" id="A0A372ISE2"/>
<dbReference type="RefSeq" id="WP_117298437.1">
    <property type="nucleotide sequence ID" value="NZ_QVQT02000002.1"/>
</dbReference>
<feature type="domain" description="CBS" evidence="11">
    <location>
        <begin position="300"/>
        <end position="357"/>
    </location>
</feature>
<proteinExistence type="predicted"/>
<evidence type="ECO:0000313" key="14">
    <source>
        <dbReference type="Proteomes" id="UP000264702"/>
    </source>
</evidence>
<keyword evidence="6 8" id="KW-0129">CBS domain</keyword>
<dbReference type="SMART" id="SM01091">
    <property type="entry name" value="CorC_HlyC"/>
    <property type="match status" value="1"/>
</dbReference>
<evidence type="ECO:0000259" key="12">
    <source>
        <dbReference type="PROSITE" id="PS51846"/>
    </source>
</evidence>
<dbReference type="InterPro" id="IPR000644">
    <property type="entry name" value="CBS_dom"/>
</dbReference>
<dbReference type="SUPFAM" id="SSF56176">
    <property type="entry name" value="FAD-binding/transporter-associated domain-like"/>
    <property type="match status" value="1"/>
</dbReference>
<evidence type="ECO:0000256" key="10">
    <source>
        <dbReference type="SAM" id="Phobius"/>
    </source>
</evidence>
<name>A0A372ISE2_9BACT</name>
<protein>
    <submittedName>
        <fullName evidence="13">HlyC/CorC family transporter</fullName>
    </submittedName>
</protein>
<keyword evidence="5 9" id="KW-1133">Transmembrane helix</keyword>
<evidence type="ECO:0000256" key="6">
    <source>
        <dbReference type="ARBA" id="ARBA00023122"/>
    </source>
</evidence>
<keyword evidence="3 9" id="KW-0812">Transmembrane</keyword>
<dbReference type="InterPro" id="IPR051676">
    <property type="entry name" value="UPF0053_domain"/>
</dbReference>
<dbReference type="Gene3D" id="3.30.465.10">
    <property type="match status" value="1"/>
</dbReference>
<dbReference type="EMBL" id="QVQT01000002">
    <property type="protein sequence ID" value="RFU17689.1"/>
    <property type="molecule type" value="Genomic_DNA"/>
</dbReference>
<keyword evidence="4" id="KW-0677">Repeat</keyword>
<dbReference type="Gene3D" id="3.10.580.10">
    <property type="entry name" value="CBS-domain"/>
    <property type="match status" value="1"/>
</dbReference>
<evidence type="ECO:0000256" key="5">
    <source>
        <dbReference type="ARBA" id="ARBA00022989"/>
    </source>
</evidence>
<feature type="transmembrane region" description="Helical" evidence="10">
    <location>
        <begin position="6"/>
        <end position="30"/>
    </location>
</feature>
<evidence type="ECO:0000313" key="13">
    <source>
        <dbReference type="EMBL" id="RFU17689.1"/>
    </source>
</evidence>
<evidence type="ECO:0000256" key="1">
    <source>
        <dbReference type="ARBA" id="ARBA00004651"/>
    </source>
</evidence>
<dbReference type="CDD" id="cd04590">
    <property type="entry name" value="CBS_pair_CorC_HlyC_assoc"/>
    <property type="match status" value="1"/>
</dbReference>
<dbReference type="Proteomes" id="UP000264702">
    <property type="component" value="Unassembled WGS sequence"/>
</dbReference>
<feature type="transmembrane region" description="Helical" evidence="10">
    <location>
        <begin position="100"/>
        <end position="121"/>
    </location>
</feature>
<dbReference type="GO" id="GO:0005886">
    <property type="term" value="C:plasma membrane"/>
    <property type="evidence" value="ECO:0007669"/>
    <property type="project" value="UniProtKB-SubCell"/>
</dbReference>
<dbReference type="PROSITE" id="PS51846">
    <property type="entry name" value="CNNM"/>
    <property type="match status" value="1"/>
</dbReference>
<evidence type="ECO:0000256" key="9">
    <source>
        <dbReference type="PROSITE-ProRule" id="PRU01193"/>
    </source>
</evidence>
<comment type="caution">
    <text evidence="13">The sequence shown here is derived from an EMBL/GenBank/DDBJ whole genome shotgun (WGS) entry which is preliminary data.</text>
</comment>
<evidence type="ECO:0000256" key="2">
    <source>
        <dbReference type="ARBA" id="ARBA00022475"/>
    </source>
</evidence>
<reference evidence="13 14" key="1">
    <citation type="submission" date="2018-08" db="EMBL/GenBank/DDBJ databases">
        <title>Acidipila sp. 4G-K13, an acidobacterium isolated from forest soil.</title>
        <authorList>
            <person name="Gao Z.-H."/>
            <person name="Qiu L.-H."/>
        </authorList>
    </citation>
    <scope>NUCLEOTIDE SEQUENCE [LARGE SCALE GENOMIC DNA]</scope>
    <source>
        <strain evidence="13 14">4G-K13</strain>
    </source>
</reference>
<evidence type="ECO:0000256" key="8">
    <source>
        <dbReference type="PROSITE-ProRule" id="PRU00703"/>
    </source>
</evidence>
<dbReference type="InterPro" id="IPR036318">
    <property type="entry name" value="FAD-bd_PCMH-like_sf"/>
</dbReference>
<dbReference type="PANTHER" id="PTHR43099">
    <property type="entry name" value="UPF0053 PROTEIN YRKA"/>
    <property type="match status" value="1"/>
</dbReference>
<comment type="subcellular location">
    <subcellularLocation>
        <location evidence="1">Cell membrane</location>
        <topology evidence="1">Multi-pass membrane protein</topology>
    </subcellularLocation>
</comment>